<feature type="compositionally biased region" description="Low complexity" evidence="1">
    <location>
        <begin position="45"/>
        <end position="55"/>
    </location>
</feature>
<reference evidence="2 3" key="1">
    <citation type="journal article" date="2013" name="BMC Genomics">
        <title>Reconstruction of the lipid metabolism for the microalga Monoraphidium neglectum from its genome sequence reveals characteristics suitable for biofuel production.</title>
        <authorList>
            <person name="Bogen C."/>
            <person name="Al-Dilaimi A."/>
            <person name="Albersmeier A."/>
            <person name="Wichmann J."/>
            <person name="Grundmann M."/>
            <person name="Rupp O."/>
            <person name="Lauersen K.J."/>
            <person name="Blifernez-Klassen O."/>
            <person name="Kalinowski J."/>
            <person name="Goesmann A."/>
            <person name="Mussgnug J.H."/>
            <person name="Kruse O."/>
        </authorList>
    </citation>
    <scope>NUCLEOTIDE SEQUENCE [LARGE SCALE GENOMIC DNA]</scope>
    <source>
        <strain evidence="2 3">SAG 48.87</strain>
    </source>
</reference>
<dbReference type="AlphaFoldDB" id="A0A0D2JL64"/>
<evidence type="ECO:0000313" key="3">
    <source>
        <dbReference type="Proteomes" id="UP000054498"/>
    </source>
</evidence>
<name>A0A0D2JL64_9CHLO</name>
<feature type="region of interest" description="Disordered" evidence="1">
    <location>
        <begin position="1"/>
        <end position="81"/>
    </location>
</feature>
<evidence type="ECO:0000256" key="1">
    <source>
        <dbReference type="SAM" id="MobiDB-lite"/>
    </source>
</evidence>
<dbReference type="EMBL" id="KK101685">
    <property type="protein sequence ID" value="KIY99987.1"/>
    <property type="molecule type" value="Genomic_DNA"/>
</dbReference>
<keyword evidence="3" id="KW-1185">Reference proteome</keyword>
<sequence>MQSLSQSAAGTRQSGVRSGSSSSGGGGALPVIRFSGRRSSHCHCPHASSASGASRAGREQDLQRHPSTQQRGPPMQQLPRPPLQKQIITVSPSSDLARAAQALIRQLDAFGGAEIWCTGVSSQVYAIGVLVTAQEMLSTRAAAPSTDADAGAGAVASPRADGVAATLQLAPPDGDPGREKRSIRKLIIGAVPAPPPRPAEWTGAGDRTSTAVVRGAGELAAALRAGLESERGGHALEARGEQGVNRALRAVLALQGELGEPLAVWPWYGAVADASAAARGEGERAVPGTVLLVRRIHAE</sequence>
<feature type="compositionally biased region" description="Basic residues" evidence="1">
    <location>
        <begin position="35"/>
        <end position="44"/>
    </location>
</feature>
<protein>
    <submittedName>
        <fullName evidence="2">Uncharacterized protein</fullName>
    </submittedName>
</protein>
<dbReference type="GeneID" id="25740851"/>
<organism evidence="2 3">
    <name type="scientific">Monoraphidium neglectum</name>
    <dbReference type="NCBI Taxonomy" id="145388"/>
    <lineage>
        <taxon>Eukaryota</taxon>
        <taxon>Viridiplantae</taxon>
        <taxon>Chlorophyta</taxon>
        <taxon>core chlorophytes</taxon>
        <taxon>Chlorophyceae</taxon>
        <taxon>CS clade</taxon>
        <taxon>Sphaeropleales</taxon>
        <taxon>Selenastraceae</taxon>
        <taxon>Monoraphidium</taxon>
    </lineage>
</organism>
<feature type="compositionally biased region" description="Polar residues" evidence="1">
    <location>
        <begin position="1"/>
        <end position="13"/>
    </location>
</feature>
<gene>
    <name evidence="2" type="ORF">MNEG_7975</name>
</gene>
<feature type="compositionally biased region" description="Low complexity" evidence="1">
    <location>
        <begin position="69"/>
        <end position="78"/>
    </location>
</feature>
<dbReference type="OrthoDB" id="547426at2759"/>
<accession>A0A0D2JL64</accession>
<dbReference type="KEGG" id="mng:MNEG_7975"/>
<dbReference type="Proteomes" id="UP000054498">
    <property type="component" value="Unassembled WGS sequence"/>
</dbReference>
<dbReference type="RefSeq" id="XP_013899007.1">
    <property type="nucleotide sequence ID" value="XM_014043553.1"/>
</dbReference>
<evidence type="ECO:0000313" key="2">
    <source>
        <dbReference type="EMBL" id="KIY99987.1"/>
    </source>
</evidence>
<proteinExistence type="predicted"/>